<evidence type="ECO:0000313" key="9">
    <source>
        <dbReference type="Proteomes" id="UP000235786"/>
    </source>
</evidence>
<dbReference type="InterPro" id="IPR036259">
    <property type="entry name" value="MFS_trans_sf"/>
</dbReference>
<feature type="transmembrane region" description="Helical" evidence="6">
    <location>
        <begin position="397"/>
        <end position="416"/>
    </location>
</feature>
<dbReference type="Proteomes" id="UP000235786">
    <property type="component" value="Unassembled WGS sequence"/>
</dbReference>
<feature type="transmembrane region" description="Helical" evidence="6">
    <location>
        <begin position="239"/>
        <end position="262"/>
    </location>
</feature>
<organism evidence="8 9">
    <name type="scientific">Hyaloscypha variabilis (strain UAMH 11265 / GT02V1 / F)</name>
    <name type="common">Meliniomyces variabilis</name>
    <dbReference type="NCBI Taxonomy" id="1149755"/>
    <lineage>
        <taxon>Eukaryota</taxon>
        <taxon>Fungi</taxon>
        <taxon>Dikarya</taxon>
        <taxon>Ascomycota</taxon>
        <taxon>Pezizomycotina</taxon>
        <taxon>Leotiomycetes</taxon>
        <taxon>Helotiales</taxon>
        <taxon>Hyaloscyphaceae</taxon>
        <taxon>Hyaloscypha</taxon>
        <taxon>Hyaloscypha variabilis</taxon>
    </lineage>
</organism>
<feature type="region of interest" description="Disordered" evidence="5">
    <location>
        <begin position="1"/>
        <end position="30"/>
    </location>
</feature>
<protein>
    <recommendedName>
        <fullName evidence="7">Major facilitator superfamily (MFS) profile domain-containing protein</fullName>
    </recommendedName>
</protein>
<feature type="transmembrane region" description="Helical" evidence="6">
    <location>
        <begin position="80"/>
        <end position="97"/>
    </location>
</feature>
<evidence type="ECO:0000259" key="7">
    <source>
        <dbReference type="PROSITE" id="PS50850"/>
    </source>
</evidence>
<dbReference type="PROSITE" id="PS50850">
    <property type="entry name" value="MFS"/>
    <property type="match status" value="1"/>
</dbReference>
<feature type="transmembrane region" description="Helical" evidence="6">
    <location>
        <begin position="437"/>
        <end position="458"/>
    </location>
</feature>
<accession>A0A2J6RWL6</accession>
<evidence type="ECO:0000256" key="3">
    <source>
        <dbReference type="ARBA" id="ARBA00022989"/>
    </source>
</evidence>
<evidence type="ECO:0000256" key="2">
    <source>
        <dbReference type="ARBA" id="ARBA00022692"/>
    </source>
</evidence>
<evidence type="ECO:0000256" key="1">
    <source>
        <dbReference type="ARBA" id="ARBA00004141"/>
    </source>
</evidence>
<dbReference type="EMBL" id="KZ613942">
    <property type="protein sequence ID" value="PMD42908.1"/>
    <property type="molecule type" value="Genomic_DNA"/>
</dbReference>
<proteinExistence type="predicted"/>
<evidence type="ECO:0000256" key="4">
    <source>
        <dbReference type="ARBA" id="ARBA00023136"/>
    </source>
</evidence>
<sequence>MAQVDASLTAVESHTAPHPGAEEEAEPGRRPECFNSTLQECLFVLTATMSIGMSSFLYGITTVITAPIGRDLHMTSAQVTWINASGALSSGSFLLFFAKVADTFGRRSLLIFAMAAFAMSSLIAGFATNAMYLDVFGGLLGLWSAAAVPPAVGILGAAYSVPSKRKNKAFACFSAGNPVGFVLGTIFSGVAAHLFDWRASLWLLAIIYVLFFVAAIWTVPKTQAETEKMSWDVLKRFDLFGILLSIAGIALFCCSLTIAGGAPHGWRTSYVLVLLVLGILLIGSFIGWEGWCKYPMMPLRIWKDRNFSLINVIVLLGFMSFSTSAFWLSLFMQDVLKYSAIKVAIHLLPQAIGGILVNIIAGLILHRVNNKILTGIGSSAYLGSVILLATMKEDSSYWAFIFPALVLSVIGADLQFNVANMYVMSSLPPNQQSLAGGIFNTVTKICSAVGLGISASIYNAESTGKAALQTTIKPYQSVFWFCVAAAGLGLCFVPFLTIGTQGQESKASSVVDFVDEKDIRKEHVNEPDATVGKEVQPVGKEE</sequence>
<keyword evidence="3 6" id="KW-1133">Transmembrane helix</keyword>
<dbReference type="OrthoDB" id="2985014at2759"/>
<reference evidence="8 9" key="1">
    <citation type="submission" date="2016-04" db="EMBL/GenBank/DDBJ databases">
        <title>A degradative enzymes factory behind the ericoid mycorrhizal symbiosis.</title>
        <authorList>
            <consortium name="DOE Joint Genome Institute"/>
            <person name="Martino E."/>
            <person name="Morin E."/>
            <person name="Grelet G."/>
            <person name="Kuo A."/>
            <person name="Kohler A."/>
            <person name="Daghino S."/>
            <person name="Barry K."/>
            <person name="Choi C."/>
            <person name="Cichocki N."/>
            <person name="Clum A."/>
            <person name="Copeland A."/>
            <person name="Hainaut M."/>
            <person name="Haridas S."/>
            <person name="Labutti K."/>
            <person name="Lindquist E."/>
            <person name="Lipzen A."/>
            <person name="Khouja H.-R."/>
            <person name="Murat C."/>
            <person name="Ohm R."/>
            <person name="Olson A."/>
            <person name="Spatafora J."/>
            <person name="Veneault-Fourrey C."/>
            <person name="Henrissat B."/>
            <person name="Grigoriev I."/>
            <person name="Martin F."/>
            <person name="Perotto S."/>
        </authorList>
    </citation>
    <scope>NUCLEOTIDE SEQUENCE [LARGE SCALE GENOMIC DNA]</scope>
    <source>
        <strain evidence="8 9">F</strain>
    </source>
</reference>
<dbReference type="PANTHER" id="PTHR42718:SF23">
    <property type="entry name" value="MAJOR FACILITATOR SUPERFAMILY (MFS) PROFILE DOMAIN-CONTAINING PROTEIN"/>
    <property type="match status" value="1"/>
</dbReference>
<feature type="transmembrane region" description="Helical" evidence="6">
    <location>
        <begin position="109"/>
        <end position="132"/>
    </location>
</feature>
<feature type="transmembrane region" description="Helical" evidence="6">
    <location>
        <begin position="170"/>
        <end position="195"/>
    </location>
</feature>
<comment type="subcellular location">
    <subcellularLocation>
        <location evidence="1">Membrane</location>
        <topology evidence="1">Multi-pass membrane protein</topology>
    </subcellularLocation>
</comment>
<feature type="transmembrane region" description="Helical" evidence="6">
    <location>
        <begin position="478"/>
        <end position="498"/>
    </location>
</feature>
<feature type="transmembrane region" description="Helical" evidence="6">
    <location>
        <begin position="343"/>
        <end position="365"/>
    </location>
</feature>
<feature type="transmembrane region" description="Helical" evidence="6">
    <location>
        <begin position="309"/>
        <end position="331"/>
    </location>
</feature>
<feature type="domain" description="Major facilitator superfamily (MFS) profile" evidence="7">
    <location>
        <begin position="43"/>
        <end position="501"/>
    </location>
</feature>
<feature type="transmembrane region" description="Helical" evidence="6">
    <location>
        <begin position="138"/>
        <end position="158"/>
    </location>
</feature>
<evidence type="ECO:0000256" key="6">
    <source>
        <dbReference type="SAM" id="Phobius"/>
    </source>
</evidence>
<dbReference type="InterPro" id="IPR020846">
    <property type="entry name" value="MFS_dom"/>
</dbReference>
<feature type="transmembrane region" description="Helical" evidence="6">
    <location>
        <begin position="41"/>
        <end position="60"/>
    </location>
</feature>
<dbReference type="InterPro" id="IPR011701">
    <property type="entry name" value="MFS"/>
</dbReference>
<keyword evidence="9" id="KW-1185">Reference proteome</keyword>
<dbReference type="SUPFAM" id="SSF103473">
    <property type="entry name" value="MFS general substrate transporter"/>
    <property type="match status" value="2"/>
</dbReference>
<keyword evidence="2 6" id="KW-0812">Transmembrane</keyword>
<name>A0A2J6RWL6_HYAVF</name>
<dbReference type="GO" id="GO:0016020">
    <property type="term" value="C:membrane"/>
    <property type="evidence" value="ECO:0007669"/>
    <property type="project" value="UniProtKB-SubCell"/>
</dbReference>
<gene>
    <name evidence="8" type="ORF">L207DRAFT_509505</name>
</gene>
<feature type="region of interest" description="Disordered" evidence="5">
    <location>
        <begin position="521"/>
        <end position="542"/>
    </location>
</feature>
<feature type="transmembrane region" description="Helical" evidence="6">
    <location>
        <begin position="268"/>
        <end position="288"/>
    </location>
</feature>
<dbReference type="AlphaFoldDB" id="A0A2J6RWL6"/>
<feature type="transmembrane region" description="Helical" evidence="6">
    <location>
        <begin position="372"/>
        <end position="391"/>
    </location>
</feature>
<evidence type="ECO:0000256" key="5">
    <source>
        <dbReference type="SAM" id="MobiDB-lite"/>
    </source>
</evidence>
<feature type="transmembrane region" description="Helical" evidence="6">
    <location>
        <begin position="201"/>
        <end position="219"/>
    </location>
</feature>
<keyword evidence="4 6" id="KW-0472">Membrane</keyword>
<dbReference type="GO" id="GO:0022857">
    <property type="term" value="F:transmembrane transporter activity"/>
    <property type="evidence" value="ECO:0007669"/>
    <property type="project" value="InterPro"/>
</dbReference>
<evidence type="ECO:0000313" key="8">
    <source>
        <dbReference type="EMBL" id="PMD42908.1"/>
    </source>
</evidence>
<dbReference type="PANTHER" id="PTHR42718">
    <property type="entry name" value="MAJOR FACILITATOR SUPERFAMILY MULTIDRUG TRANSPORTER MFSC"/>
    <property type="match status" value="1"/>
</dbReference>
<dbReference type="Pfam" id="PF07690">
    <property type="entry name" value="MFS_1"/>
    <property type="match status" value="1"/>
</dbReference>
<dbReference type="Gene3D" id="1.20.1250.20">
    <property type="entry name" value="MFS general substrate transporter like domains"/>
    <property type="match status" value="2"/>
</dbReference>